<dbReference type="OrthoDB" id="431169at2759"/>
<feature type="compositionally biased region" description="Low complexity" evidence="3">
    <location>
        <begin position="908"/>
        <end position="945"/>
    </location>
</feature>
<feature type="region of interest" description="Disordered" evidence="3">
    <location>
        <begin position="28"/>
        <end position="58"/>
    </location>
</feature>
<feature type="compositionally biased region" description="Low complexity" evidence="3">
    <location>
        <begin position="81"/>
        <end position="99"/>
    </location>
</feature>
<evidence type="ECO:0000256" key="2">
    <source>
        <dbReference type="PROSITE-ProRule" id="PRU00176"/>
    </source>
</evidence>
<feature type="compositionally biased region" description="Polar residues" evidence="3">
    <location>
        <begin position="687"/>
        <end position="710"/>
    </location>
</feature>
<feature type="region of interest" description="Disordered" evidence="3">
    <location>
        <begin position="587"/>
        <end position="757"/>
    </location>
</feature>
<evidence type="ECO:0000256" key="1">
    <source>
        <dbReference type="ARBA" id="ARBA00022884"/>
    </source>
</evidence>
<dbReference type="EMBL" id="SFCI01000600">
    <property type="protein sequence ID" value="TFY78871.1"/>
    <property type="molecule type" value="Genomic_DNA"/>
</dbReference>
<feature type="compositionally biased region" description="Polar residues" evidence="3">
    <location>
        <begin position="177"/>
        <end position="188"/>
    </location>
</feature>
<feature type="compositionally biased region" description="Basic and acidic residues" evidence="3">
    <location>
        <begin position="469"/>
        <end position="478"/>
    </location>
</feature>
<feature type="region of interest" description="Disordered" evidence="3">
    <location>
        <begin position="546"/>
        <end position="574"/>
    </location>
</feature>
<evidence type="ECO:0000259" key="4">
    <source>
        <dbReference type="PROSITE" id="PS50102"/>
    </source>
</evidence>
<dbReference type="PROSITE" id="PS50102">
    <property type="entry name" value="RRM"/>
    <property type="match status" value="1"/>
</dbReference>
<keyword evidence="1 2" id="KW-0694">RNA-binding</keyword>
<feature type="compositionally biased region" description="Low complexity" evidence="3">
    <location>
        <begin position="713"/>
        <end position="729"/>
    </location>
</feature>
<dbReference type="Proteomes" id="UP000298061">
    <property type="component" value="Unassembled WGS sequence"/>
</dbReference>
<comment type="caution">
    <text evidence="5">The sequence shown here is derived from an EMBL/GenBank/DDBJ whole genome shotgun (WGS) entry which is preliminary data.</text>
</comment>
<feature type="compositionally biased region" description="Polar residues" evidence="3">
    <location>
        <begin position="603"/>
        <end position="616"/>
    </location>
</feature>
<feature type="region of interest" description="Disordered" evidence="3">
    <location>
        <begin position="81"/>
        <end position="162"/>
    </location>
</feature>
<dbReference type="STRING" id="135208.A0A4Y9ZY62"/>
<feature type="region of interest" description="Disordered" evidence="3">
    <location>
        <begin position="468"/>
        <end position="509"/>
    </location>
</feature>
<dbReference type="PANTHER" id="PTHR10501">
    <property type="entry name" value="U1 SMALL NUCLEAR RIBONUCLEOPROTEIN A/U2 SMALL NUCLEAR RIBONUCLEOPROTEIN B"/>
    <property type="match status" value="1"/>
</dbReference>
<dbReference type="InterPro" id="IPR012677">
    <property type="entry name" value="Nucleotide-bd_a/b_plait_sf"/>
</dbReference>
<feature type="compositionally biased region" description="Polar residues" evidence="3">
    <location>
        <begin position="830"/>
        <end position="851"/>
    </location>
</feature>
<keyword evidence="6" id="KW-1185">Reference proteome</keyword>
<feature type="compositionally biased region" description="Basic and acidic residues" evidence="3">
    <location>
        <begin position="486"/>
        <end position="508"/>
    </location>
</feature>
<dbReference type="Pfam" id="PF00076">
    <property type="entry name" value="RRM_1"/>
    <property type="match status" value="1"/>
</dbReference>
<feature type="compositionally biased region" description="Polar residues" evidence="3">
    <location>
        <begin position="201"/>
        <end position="222"/>
    </location>
</feature>
<proteinExistence type="predicted"/>
<dbReference type="GO" id="GO:0003723">
    <property type="term" value="F:RNA binding"/>
    <property type="evidence" value="ECO:0007669"/>
    <property type="project" value="UniProtKB-UniRule"/>
</dbReference>
<feature type="region of interest" description="Disordered" evidence="3">
    <location>
        <begin position="826"/>
        <end position="895"/>
    </location>
</feature>
<evidence type="ECO:0000313" key="5">
    <source>
        <dbReference type="EMBL" id="TFY78871.1"/>
    </source>
</evidence>
<feature type="compositionally biased region" description="Polar residues" evidence="3">
    <location>
        <begin position="546"/>
        <end position="564"/>
    </location>
</feature>
<feature type="compositionally biased region" description="Low complexity" evidence="3">
    <location>
        <begin position="660"/>
        <end position="674"/>
    </location>
</feature>
<evidence type="ECO:0000313" key="6">
    <source>
        <dbReference type="Proteomes" id="UP000298061"/>
    </source>
</evidence>
<feature type="region of interest" description="Disordered" evidence="3">
    <location>
        <begin position="908"/>
        <end position="966"/>
    </location>
</feature>
<name>A0A4Y9ZY62_9AGAM</name>
<dbReference type="SMART" id="SM00360">
    <property type="entry name" value="RRM"/>
    <property type="match status" value="1"/>
</dbReference>
<feature type="compositionally biased region" description="Polar residues" evidence="3">
    <location>
        <begin position="952"/>
        <end position="966"/>
    </location>
</feature>
<dbReference type="InterPro" id="IPR035979">
    <property type="entry name" value="RBD_domain_sf"/>
</dbReference>
<evidence type="ECO:0000256" key="3">
    <source>
        <dbReference type="SAM" id="MobiDB-lite"/>
    </source>
</evidence>
<feature type="region of interest" description="Disordered" evidence="3">
    <location>
        <begin position="990"/>
        <end position="1010"/>
    </location>
</feature>
<accession>A0A4Y9ZY62</accession>
<protein>
    <recommendedName>
        <fullName evidence="4">RRM domain-containing protein</fullName>
    </recommendedName>
</protein>
<sequence>MYNNIHQSDFSDKFAEFGPSHPFRTTTSFNSAFSAPNNAGRARQGSQPVTSSGAHTFRDTSNFSQHYAVDVFATAQPNIQSISSPQSQSHQQQSNPSSNTFECMQPPRGFEFGPGSQQMPSGAIGSAHPKFTNVDPFSAGAGASLLSTHKPGAGQSQNQGLQTLGGFQQGQYLNGMSHQSQNMRSQTPYGPHLPASASAPVLSQGQGPSGHTNPNGAPPQSAQEEISTIFVVGFPEDMQEREFQNMFTFSQGFEAATLKIPNKELTAYGSGTRSAGPGSGPLGYMQTHGGPNDPYNLVTINQGGIVVDSARDGTTSSWQNPSLDAESHLASNQNPNISTRKQIIGFAKFRTRKEALEARDTLQGRRVDLEKGAVLKAEMAKKNLHTKRGIGIGAGPLGAQVGGIAGMMGSGGGLPGEASLAGLQGMGGMQINGMHGLGMGPSGAEALTQREKELGTLGAMGFAGLGMNGRKEGQDERAFGSTGARGARERAEEEERKSRVDVERERSARLRSSNAYAFDAFHSVPPSSQAVGNSLLAATAGTTEANLSSSQSDPASRVFTSHGNIASPWGMGGGRDNGAALNNAYRKMSAAAPGSTLPPRPTSPFSQRTSQQSSPPNREANAFGPPPGLSAAGFSPPSQANSLPAHPSLPSRPRAYSPTGGSASASSVGDSVSVGEREASDEEMSRGMQSLAVSTQSIGGSGTTDVTSPQLPSPASAGSKSGSGSGSSAVDQNPPINTLYVGNLPSSPPPPGMSPSYLEDSLRELFSRRPGFRKLCFRQKSNGPMCFVEFCDVQYATKALNDLYGATLNGLVKGGGIRLSYSKNPLGVRTPTSGQSQPQQAFSGETFQPRTLTELDMGNLRSRRDASGVTSPTASSPYQFSVSPPPPRFVSPPPGSFVASSFARASQSQGFGGYSQQSSLSNPPSSTSSSFSSFSPFGNSHSPHPTAFTPIPEQTSSATPIGNNTISNINDSASNCIGNPSNCSMQNTIHISNPTPIPDGSDQYSLQPLQ</sequence>
<feature type="compositionally biased region" description="Polar residues" evidence="3">
    <location>
        <begin position="44"/>
        <end position="58"/>
    </location>
</feature>
<gene>
    <name evidence="5" type="ORF">EWM64_g5141</name>
</gene>
<feature type="domain" description="RRM" evidence="4">
    <location>
        <begin position="737"/>
        <end position="824"/>
    </location>
</feature>
<feature type="compositionally biased region" description="Pro residues" evidence="3">
    <location>
        <begin position="883"/>
        <end position="895"/>
    </location>
</feature>
<reference evidence="5 6" key="1">
    <citation type="submission" date="2019-02" db="EMBL/GenBank/DDBJ databases">
        <title>Genome sequencing of the rare red list fungi Hericium alpestre (H. flagellum).</title>
        <authorList>
            <person name="Buettner E."/>
            <person name="Kellner H."/>
        </authorList>
    </citation>
    <scope>NUCLEOTIDE SEQUENCE [LARGE SCALE GENOMIC DNA]</scope>
    <source>
        <strain evidence="5 6">DSM 108284</strain>
    </source>
</reference>
<feature type="region of interest" description="Disordered" evidence="3">
    <location>
        <begin position="177"/>
        <end position="222"/>
    </location>
</feature>
<organism evidence="5 6">
    <name type="scientific">Hericium alpestre</name>
    <dbReference type="NCBI Taxonomy" id="135208"/>
    <lineage>
        <taxon>Eukaryota</taxon>
        <taxon>Fungi</taxon>
        <taxon>Dikarya</taxon>
        <taxon>Basidiomycota</taxon>
        <taxon>Agaricomycotina</taxon>
        <taxon>Agaricomycetes</taxon>
        <taxon>Russulales</taxon>
        <taxon>Hericiaceae</taxon>
        <taxon>Hericium</taxon>
    </lineage>
</organism>
<dbReference type="Gene3D" id="3.30.70.330">
    <property type="match status" value="2"/>
</dbReference>
<dbReference type="AlphaFoldDB" id="A0A4Y9ZY62"/>
<dbReference type="InterPro" id="IPR000504">
    <property type="entry name" value="RRM_dom"/>
</dbReference>
<dbReference type="SUPFAM" id="SSF54928">
    <property type="entry name" value="RNA-binding domain, RBD"/>
    <property type="match status" value="1"/>
</dbReference>
<feature type="compositionally biased region" description="Polar residues" evidence="3">
    <location>
        <begin position="868"/>
        <end position="879"/>
    </location>
</feature>
<feature type="compositionally biased region" description="Polar residues" evidence="3">
    <location>
        <begin position="28"/>
        <end position="37"/>
    </location>
</feature>